<evidence type="ECO:0000313" key="2">
    <source>
        <dbReference type="EMBL" id="KPM48794.1"/>
    </source>
</evidence>
<comment type="caution">
    <text evidence="2">The sequence shown here is derived from an EMBL/GenBank/DDBJ whole genome shotgun (WGS) entry which is preliminary data.</text>
</comment>
<proteinExistence type="predicted"/>
<dbReference type="InterPro" id="IPR008969">
    <property type="entry name" value="CarboxyPept-like_regulatory"/>
</dbReference>
<dbReference type="Proteomes" id="UP000050454">
    <property type="component" value="Unassembled WGS sequence"/>
</dbReference>
<evidence type="ECO:0000259" key="1">
    <source>
        <dbReference type="Pfam" id="PF14905"/>
    </source>
</evidence>
<dbReference type="SUPFAM" id="SSF56935">
    <property type="entry name" value="Porins"/>
    <property type="match status" value="1"/>
</dbReference>
<dbReference type="Pfam" id="PF14905">
    <property type="entry name" value="OMP_b-brl_3"/>
    <property type="match status" value="1"/>
</dbReference>
<reference evidence="2 3" key="1">
    <citation type="submission" date="2015-07" db="EMBL/GenBank/DDBJ databases">
        <title>The draft genome sequence of Leadbetterella sp. JN14-9.</title>
        <authorList>
            <person name="Liu Y."/>
            <person name="Du J."/>
            <person name="Shao Z."/>
        </authorList>
    </citation>
    <scope>NUCLEOTIDE SEQUENCE [LARGE SCALE GENOMIC DNA]</scope>
    <source>
        <strain evidence="2 3">JN14-9</strain>
    </source>
</reference>
<organism evidence="2 3">
    <name type="scientific">Jiulongibacter sediminis</name>
    <dbReference type="NCBI Taxonomy" id="1605367"/>
    <lineage>
        <taxon>Bacteria</taxon>
        <taxon>Pseudomonadati</taxon>
        <taxon>Bacteroidota</taxon>
        <taxon>Cytophagia</taxon>
        <taxon>Cytophagales</taxon>
        <taxon>Leadbetterellaceae</taxon>
        <taxon>Jiulongibacter</taxon>
    </lineage>
</organism>
<gene>
    <name evidence="2" type="ORF">AFM12_09465</name>
</gene>
<dbReference type="EMBL" id="LGTQ01000006">
    <property type="protein sequence ID" value="KPM48794.1"/>
    <property type="molecule type" value="Genomic_DNA"/>
</dbReference>
<dbReference type="STRING" id="1605367.AFM12_09465"/>
<feature type="domain" description="Outer membrane protein beta-barrel" evidence="1">
    <location>
        <begin position="422"/>
        <end position="741"/>
    </location>
</feature>
<evidence type="ECO:0000313" key="3">
    <source>
        <dbReference type="Proteomes" id="UP000050454"/>
    </source>
</evidence>
<dbReference type="AlphaFoldDB" id="A0A0P7BV76"/>
<keyword evidence="3" id="KW-1185">Reference proteome</keyword>
<sequence length="888" mass="99967">MKDQSEKPLLSASVVLLTERDSTLTSFATTDSEGQFMLNPPGNGSFILQASFLGYENEYTLVKYTGRGIDLGTIILKERSIALEDLVVKGELSPMIVDGDTVNYNTKAFKTKEGDVVEDLLKKLPGLEVQRDGSVKAFGEDVDRVLVDGKEFFGTDTRIATKNLDADAVDEVQVFDKKSDMAEFTGIADGLDERTINLKLKEGKKAGYFGTAELASGSGERFKGRANINRFSPNNRLSFIGLANNINEQGFSMDEYFQFMGGLGAVMSGGLNLNLNDGNLPVGMDQNQGIQKTWAGGMNTSNSIGKKTTIDASAFYNSFETNLISNSSRENFLKNGSYLTSSEAEQLSGTGGVNFNVRLKTKFNPFHQLIFRLNGAVGNNRLTNTFSNSSRYSEERLINESRGENEIKASRYSINPYLTYMRKFSKSGRSLVFDSNLRLNDNTSEAGIDSKNTLFEMPPIVQVLLQNQQMTNRGNSYSVRTAFVEPIASKKFIEFSAAITDENNDSQNDYYDIINNQLISNSDLSNWFRRDYISKTGGLKYSQNNKKTRLTLAMNYESALQKGKINAENSDFRNTFQALLPSGVLEHRSENNGNLILRYFTDMREPSLLQLQPAVNNANPLNIYVGNPNLRPEYEHSFYSSFMRYDAFNFRMFYINLRARHTFQKINNAISINDQLVRTMSPVNTPSESSLNARTEFSSPLKPLKIKYKITLRGNYSQGKSPVNNLVNQTNVFGKGLNLSIENRKKEIVDLLAGFQFYRSDSRFSANTELNQFYKEQTIYAEGGLSLGERFTLKTNFDYQFLSQSFSESTYKVPLWQASASFFLDKTRKFRLTATAFDLLNKNQDINRTSSLNFNEVNQTNVLGRYFMLGLSYSIKGFKEQPVNVIRI</sequence>
<protein>
    <recommendedName>
        <fullName evidence="1">Outer membrane protein beta-barrel domain-containing protein</fullName>
    </recommendedName>
</protein>
<name>A0A0P7BV76_9BACT</name>
<accession>A0A0P7BV76</accession>
<dbReference type="InterPro" id="IPR041700">
    <property type="entry name" value="OMP_b-brl_3"/>
</dbReference>
<dbReference type="SUPFAM" id="SSF49464">
    <property type="entry name" value="Carboxypeptidase regulatory domain-like"/>
    <property type="match status" value="1"/>
</dbReference>